<dbReference type="InterPro" id="IPR008928">
    <property type="entry name" value="6-hairpin_glycosidase_sf"/>
</dbReference>
<dbReference type="Proteomes" id="UP000515561">
    <property type="component" value="Chromosome"/>
</dbReference>
<feature type="domain" description="Glycosyl hydrolase family 95 catalytic" evidence="3">
    <location>
        <begin position="274"/>
        <end position="672"/>
    </location>
</feature>
<dbReference type="GO" id="GO:0005975">
    <property type="term" value="P:carbohydrate metabolic process"/>
    <property type="evidence" value="ECO:0007669"/>
    <property type="project" value="InterPro"/>
</dbReference>
<dbReference type="EMBL" id="AP023367">
    <property type="protein sequence ID" value="BCJ93262.1"/>
    <property type="molecule type" value="Genomic_DNA"/>
</dbReference>
<dbReference type="GO" id="GO:0004560">
    <property type="term" value="F:alpha-L-fucosidase activity"/>
    <property type="evidence" value="ECO:0007669"/>
    <property type="project" value="InterPro"/>
</dbReference>
<gene>
    <name evidence="4" type="ORF">acsn021_08310</name>
</gene>
<keyword evidence="5" id="KW-1185">Reference proteome</keyword>
<evidence type="ECO:0000313" key="4">
    <source>
        <dbReference type="EMBL" id="BCJ93262.1"/>
    </source>
</evidence>
<dbReference type="PIRSF" id="PIRSF007663">
    <property type="entry name" value="UCP007663"/>
    <property type="match status" value="1"/>
</dbReference>
<dbReference type="Pfam" id="PF21307">
    <property type="entry name" value="Glyco_hydro_95_C"/>
    <property type="match status" value="1"/>
</dbReference>
<feature type="domain" description="Alpha fucosidase A-like C-terminal" evidence="2">
    <location>
        <begin position="674"/>
        <end position="743"/>
    </location>
</feature>
<dbReference type="AlphaFoldDB" id="A0A6S6R138"/>
<dbReference type="PANTHER" id="PTHR31084">
    <property type="entry name" value="ALPHA-L-FUCOSIDASE 2"/>
    <property type="match status" value="1"/>
</dbReference>
<evidence type="ECO:0000313" key="5">
    <source>
        <dbReference type="Proteomes" id="UP000515561"/>
    </source>
</evidence>
<dbReference type="InterPro" id="IPR049053">
    <property type="entry name" value="AFCA-like_C"/>
</dbReference>
<dbReference type="Pfam" id="PF14498">
    <property type="entry name" value="Glyco_hyd_65N_2"/>
    <property type="match status" value="1"/>
</dbReference>
<dbReference type="Gene3D" id="1.50.10.10">
    <property type="match status" value="1"/>
</dbReference>
<proteinExistence type="predicted"/>
<organism evidence="4 5">
    <name type="scientific">Anaerocolumna cellulosilytica</name>
    <dbReference type="NCBI Taxonomy" id="433286"/>
    <lineage>
        <taxon>Bacteria</taxon>
        <taxon>Bacillati</taxon>
        <taxon>Bacillota</taxon>
        <taxon>Clostridia</taxon>
        <taxon>Lachnospirales</taxon>
        <taxon>Lachnospiraceae</taxon>
        <taxon>Anaerocolumna</taxon>
    </lineage>
</organism>
<dbReference type="InterPro" id="IPR012341">
    <property type="entry name" value="6hp_glycosidase-like_sf"/>
</dbReference>
<reference evidence="4 5" key="1">
    <citation type="journal article" date="2016" name="Int. J. Syst. Evol. Microbiol.">
        <title>Descriptions of Anaerotaenia torta gen. nov., sp. nov. and Anaerocolumna cellulosilytica gen. nov., sp. nov. isolated from a methanogenic reactor of cattle waste.</title>
        <authorList>
            <person name="Uek A."/>
            <person name="Ohtaki Y."/>
            <person name="Kaku N."/>
            <person name="Ueki K."/>
        </authorList>
    </citation>
    <scope>NUCLEOTIDE SEQUENCE [LARGE SCALE GENOMIC DNA]</scope>
    <source>
        <strain evidence="4 5">SN021</strain>
    </source>
</reference>
<protein>
    <submittedName>
        <fullName evidence="4">Uncharacterized protein</fullName>
    </submittedName>
</protein>
<sequence length="771" mass="87550">MEYKIKLEKPARDFNEGFLLGNGHTGAVVYGGIQKEVIELSEITFYSGEVSQENNQKNASEAFKTMRKLVSEGEYEASMEAARGFMGIRRNYGTNLPVGKLIIELPDGEVTGYNRELNLMAGIAAISYTQKGVDITRETFVSNPSKKLFYKIQSKETGFLCARIFFEGMNDNVWVDCQEGEYTFMARARESLHSDGTCGVSLLGRVSAGITGGTIEYTKNGILIEGAESISFTLALSTDFETSSDNQNKIPLYSPSTNEFLQEQNLLMRGRGFDFDMEKEKHSKDFSAFMRRVDIDLPEDFVTGLMFQYGRYLLLSSSREDSPLPAHLQGIWNDNVACNIGWTCDMHLDINTQMNYWIAGPANLSECDAPLFHWMEKKVIPSGRITAKESYGLQGWSADLVSNAWGFTAPYWSRNISPCPTGGIWAADAYLDYYEYTGEVEFLINRAYPVFEEAAEFFTKYVFKDKESNYYTAGPSISPENSFEVQGTSFYFSNGCTYELTVIRQLFTNFLNMAGELKKDTPLVQKVKEILPKLLPFRILKDNTLAEWNHDYPAKDSQHRHTSHLLGLYPYSQITVEETPELAQAVKNTLTNKLFPYENWEDTGWARSMLLLYASRLQEGEEAYFHIKEIQEKLTHPNYLVMHPPTRGAGSFKEVYELDGNTGFTMGVLEMLLQSHDGKIRLLPALPRAWSKGSIQGIVARGAVTVSITWENYRMKEAAFLSKYDKEIRIEYSMGKAIKREKPARTEQRYSLKAGIWLRLREQEGVLQQSV</sequence>
<evidence type="ECO:0000259" key="1">
    <source>
        <dbReference type="Pfam" id="PF14498"/>
    </source>
</evidence>
<dbReference type="PANTHER" id="PTHR31084:SF0">
    <property type="entry name" value="ALPHA-L-FUCOSIDASE 2"/>
    <property type="match status" value="1"/>
</dbReference>
<dbReference type="Pfam" id="PF22124">
    <property type="entry name" value="Glyco_hydro_95_cat"/>
    <property type="match status" value="1"/>
</dbReference>
<dbReference type="KEGG" id="acel:acsn021_08310"/>
<dbReference type="SUPFAM" id="SSF48208">
    <property type="entry name" value="Six-hairpin glycosidases"/>
    <property type="match status" value="1"/>
</dbReference>
<dbReference type="InterPro" id="IPR016518">
    <property type="entry name" value="Alpha-L-fucosidase"/>
</dbReference>
<evidence type="ECO:0000259" key="3">
    <source>
        <dbReference type="Pfam" id="PF22124"/>
    </source>
</evidence>
<evidence type="ECO:0000259" key="2">
    <source>
        <dbReference type="Pfam" id="PF21307"/>
    </source>
</evidence>
<accession>A0A6S6R138</accession>
<dbReference type="InterPro" id="IPR027414">
    <property type="entry name" value="GH95_N_dom"/>
</dbReference>
<feature type="domain" description="Glycosyl hydrolase family 95 N-terminal" evidence="1">
    <location>
        <begin position="6"/>
        <end position="241"/>
    </location>
</feature>
<name>A0A6S6R138_9FIRM</name>
<dbReference type="InterPro" id="IPR054363">
    <property type="entry name" value="GH95_cat"/>
</dbReference>
<dbReference type="RefSeq" id="WP_184090149.1">
    <property type="nucleotide sequence ID" value="NZ_AP023367.1"/>
</dbReference>